<dbReference type="InterPro" id="IPR026004">
    <property type="entry name" value="Septum_form"/>
</dbReference>
<feature type="signal peptide" evidence="1">
    <location>
        <begin position="1"/>
        <end position="33"/>
    </location>
</feature>
<keyword evidence="1" id="KW-0732">Signal</keyword>
<name>A0ABQ2N6N3_9ACTN</name>
<dbReference type="PROSITE" id="PS51257">
    <property type="entry name" value="PROKAR_LIPOPROTEIN"/>
    <property type="match status" value="1"/>
</dbReference>
<feature type="domain" description="Septum formation-related" evidence="2">
    <location>
        <begin position="50"/>
        <end position="269"/>
    </location>
</feature>
<sequence>MVRGVLRMCALTGAFALSLAALLLTSGCGPGLGADVDPDQVDAVSAPSRGACRVLDAHDVRLTTNATRTVSCSKRHTAETYAVGELPAALDHAAYDSEEVALAGYRACNDAFAEHLGADESVVMRTVLTWRWFRPSEKAWKKGARWYRCDLLAGTTAAGHDLPALPRRTEGLLHSSKPADRWMVCGRGPSVSTSRKVPCSRPHDWRAATTIKVGEPGEAYPGDREIEVKTHEYCRTSISAWLNYAVDFQFGYTWFHKDEWEAGNRRSVCWARTEK</sequence>
<dbReference type="Proteomes" id="UP000655410">
    <property type="component" value="Unassembled WGS sequence"/>
</dbReference>
<comment type="caution">
    <text evidence="3">The sequence shown here is derived from an EMBL/GenBank/DDBJ whole genome shotgun (WGS) entry which is preliminary data.</text>
</comment>
<gene>
    <name evidence="3" type="ORF">GCM10011584_08800</name>
</gene>
<dbReference type="EMBL" id="BMNI01000001">
    <property type="protein sequence ID" value="GGO86455.1"/>
    <property type="molecule type" value="Genomic_DNA"/>
</dbReference>
<dbReference type="Pfam" id="PF13845">
    <property type="entry name" value="Septum_form"/>
    <property type="match status" value="1"/>
</dbReference>
<evidence type="ECO:0000259" key="2">
    <source>
        <dbReference type="Pfam" id="PF13845"/>
    </source>
</evidence>
<proteinExistence type="predicted"/>
<keyword evidence="4" id="KW-1185">Reference proteome</keyword>
<accession>A0ABQ2N6N3</accession>
<evidence type="ECO:0000313" key="3">
    <source>
        <dbReference type="EMBL" id="GGO86455.1"/>
    </source>
</evidence>
<organism evidence="3 4">
    <name type="scientific">Nocardioides phosphati</name>
    <dbReference type="NCBI Taxonomy" id="1867775"/>
    <lineage>
        <taxon>Bacteria</taxon>
        <taxon>Bacillati</taxon>
        <taxon>Actinomycetota</taxon>
        <taxon>Actinomycetes</taxon>
        <taxon>Propionibacteriales</taxon>
        <taxon>Nocardioidaceae</taxon>
        <taxon>Nocardioides</taxon>
    </lineage>
</organism>
<protein>
    <recommendedName>
        <fullName evidence="2">Septum formation-related domain-containing protein</fullName>
    </recommendedName>
</protein>
<reference evidence="4" key="1">
    <citation type="journal article" date="2019" name="Int. J. Syst. Evol. Microbiol.">
        <title>The Global Catalogue of Microorganisms (GCM) 10K type strain sequencing project: providing services to taxonomists for standard genome sequencing and annotation.</title>
        <authorList>
            <consortium name="The Broad Institute Genomics Platform"/>
            <consortium name="The Broad Institute Genome Sequencing Center for Infectious Disease"/>
            <person name="Wu L."/>
            <person name="Ma J."/>
        </authorList>
    </citation>
    <scope>NUCLEOTIDE SEQUENCE [LARGE SCALE GENOMIC DNA]</scope>
    <source>
        <strain evidence="4">CGMCC 4.7371</strain>
    </source>
</reference>
<feature type="chain" id="PRO_5047285279" description="Septum formation-related domain-containing protein" evidence="1">
    <location>
        <begin position="34"/>
        <end position="275"/>
    </location>
</feature>
<evidence type="ECO:0000313" key="4">
    <source>
        <dbReference type="Proteomes" id="UP000655410"/>
    </source>
</evidence>
<evidence type="ECO:0000256" key="1">
    <source>
        <dbReference type="SAM" id="SignalP"/>
    </source>
</evidence>